<feature type="region of interest" description="Disordered" evidence="1">
    <location>
        <begin position="287"/>
        <end position="307"/>
    </location>
</feature>
<dbReference type="SUPFAM" id="SSF48150">
    <property type="entry name" value="DNA-glycosylase"/>
    <property type="match status" value="1"/>
</dbReference>
<evidence type="ECO:0000313" key="3">
    <source>
        <dbReference type="Proteomes" id="UP000279994"/>
    </source>
</evidence>
<dbReference type="Gene3D" id="1.10.340.30">
    <property type="entry name" value="Hypothetical protein, domain 2"/>
    <property type="match status" value="1"/>
</dbReference>
<dbReference type="GO" id="GO:0003824">
    <property type="term" value="F:catalytic activity"/>
    <property type="evidence" value="ECO:0007669"/>
    <property type="project" value="InterPro"/>
</dbReference>
<keyword evidence="3" id="KW-1185">Reference proteome</keyword>
<dbReference type="GO" id="GO:0006281">
    <property type="term" value="P:DNA repair"/>
    <property type="evidence" value="ECO:0007669"/>
    <property type="project" value="InterPro"/>
</dbReference>
<dbReference type="Proteomes" id="UP000279994">
    <property type="component" value="Unassembled WGS sequence"/>
</dbReference>
<evidence type="ECO:0000313" key="2">
    <source>
        <dbReference type="EMBL" id="RNM16208.1"/>
    </source>
</evidence>
<dbReference type="AlphaFoldDB" id="A0A3N0GVM9"/>
<sequence length="307" mass="33845">MSSPRTRTWRPDWPCPVGQVLGVHRRGAGDPTYRVLADGSHARGIRTPEGPVTLAVAADAERGCVVGRAWGPGAEWALERLPRMLGADDDVDGFEPPEALASTWHRHRHWRLGTTGLVMESLVPTIIEQKVTGQEAFAGFRRLVRRYGEPAPGPELGLWIQPDAATLRQVPSWEWLRLPVDGGRSRPLLAAAAVAPALERAGALSHAEFDRRLRTLPRIGVWTSAEVRSRALGDADAVSFGDYHVAKDIGWALVGEAVDDDALAELLEPYRPHRHRIQHLVEAARLGRPRRGPRMAPRSHLPGRAHR</sequence>
<gene>
    <name evidence="2" type="ORF">EFL26_08140</name>
</gene>
<name>A0A3N0GVM9_9ACTN</name>
<protein>
    <submittedName>
        <fullName evidence="2">DNA-3-methyladenine glycosylase 2 family protein</fullName>
    </submittedName>
</protein>
<dbReference type="RefSeq" id="WP_123222460.1">
    <property type="nucleotide sequence ID" value="NZ_RJSF01000019.1"/>
</dbReference>
<evidence type="ECO:0000256" key="1">
    <source>
        <dbReference type="SAM" id="MobiDB-lite"/>
    </source>
</evidence>
<organism evidence="2 3">
    <name type="scientific">Nocardioides pocheonensis</name>
    <dbReference type="NCBI Taxonomy" id="661485"/>
    <lineage>
        <taxon>Bacteria</taxon>
        <taxon>Bacillati</taxon>
        <taxon>Actinomycetota</taxon>
        <taxon>Actinomycetes</taxon>
        <taxon>Propionibacteriales</taxon>
        <taxon>Nocardioidaceae</taxon>
        <taxon>Nocardioides</taxon>
    </lineage>
</organism>
<comment type="caution">
    <text evidence="2">The sequence shown here is derived from an EMBL/GenBank/DDBJ whole genome shotgun (WGS) entry which is preliminary data.</text>
</comment>
<reference evidence="2 3" key="1">
    <citation type="submission" date="2018-11" db="EMBL/GenBank/DDBJ databases">
        <authorList>
            <person name="Li F."/>
        </authorList>
    </citation>
    <scope>NUCLEOTIDE SEQUENCE [LARGE SCALE GENOMIC DNA]</scope>
    <source>
        <strain evidence="2 3">Gsoil 818</strain>
    </source>
</reference>
<dbReference type="InterPro" id="IPR011257">
    <property type="entry name" value="DNA_glycosylase"/>
</dbReference>
<proteinExistence type="predicted"/>
<accession>A0A3N0GVM9</accession>
<dbReference type="EMBL" id="RJSF01000019">
    <property type="protein sequence ID" value="RNM16208.1"/>
    <property type="molecule type" value="Genomic_DNA"/>
</dbReference>
<dbReference type="OrthoDB" id="5501430at2"/>